<feature type="compositionally biased region" description="Basic and acidic residues" evidence="3">
    <location>
        <begin position="310"/>
        <end position="319"/>
    </location>
</feature>
<proteinExistence type="inferred from homology"/>
<dbReference type="RefSeq" id="WP_012828307.1">
    <property type="nucleotide sequence ID" value="NC_013440.1"/>
</dbReference>
<keyword evidence="6" id="KW-1185">Reference proteome</keyword>
<organism evidence="5 6">
    <name type="scientific">Haliangium ochraceum (strain DSM 14365 / JCM 11303 / SMP-2)</name>
    <dbReference type="NCBI Taxonomy" id="502025"/>
    <lineage>
        <taxon>Bacteria</taxon>
        <taxon>Pseudomonadati</taxon>
        <taxon>Myxococcota</taxon>
        <taxon>Polyangia</taxon>
        <taxon>Haliangiales</taxon>
        <taxon>Kofleriaceae</taxon>
        <taxon>Haliangium</taxon>
    </lineage>
</organism>
<dbReference type="Pfam" id="PF00817">
    <property type="entry name" value="IMS"/>
    <property type="match status" value="1"/>
</dbReference>
<dbReference type="InterPro" id="IPR043128">
    <property type="entry name" value="Rev_trsase/Diguanyl_cyclase"/>
</dbReference>
<dbReference type="InterPro" id="IPR043502">
    <property type="entry name" value="DNA/RNA_pol_sf"/>
</dbReference>
<reference evidence="5 6" key="1">
    <citation type="journal article" date="2010" name="Stand. Genomic Sci.">
        <title>Complete genome sequence of Haliangium ochraceum type strain (SMP-2).</title>
        <authorList>
            <consortium name="US DOE Joint Genome Institute (JGI-PGF)"/>
            <person name="Ivanova N."/>
            <person name="Daum C."/>
            <person name="Lang E."/>
            <person name="Abt B."/>
            <person name="Kopitz M."/>
            <person name="Saunders E."/>
            <person name="Lapidus A."/>
            <person name="Lucas S."/>
            <person name="Glavina Del Rio T."/>
            <person name="Nolan M."/>
            <person name="Tice H."/>
            <person name="Copeland A."/>
            <person name="Cheng J.F."/>
            <person name="Chen F."/>
            <person name="Bruce D."/>
            <person name="Goodwin L."/>
            <person name="Pitluck S."/>
            <person name="Mavromatis K."/>
            <person name="Pati A."/>
            <person name="Mikhailova N."/>
            <person name="Chen A."/>
            <person name="Palaniappan K."/>
            <person name="Land M."/>
            <person name="Hauser L."/>
            <person name="Chang Y.J."/>
            <person name="Jeffries C.D."/>
            <person name="Detter J.C."/>
            <person name="Brettin T."/>
            <person name="Rohde M."/>
            <person name="Goker M."/>
            <person name="Bristow J."/>
            <person name="Markowitz V."/>
            <person name="Eisen J.A."/>
            <person name="Hugenholtz P."/>
            <person name="Kyrpides N.C."/>
            <person name="Klenk H.P."/>
        </authorList>
    </citation>
    <scope>NUCLEOTIDE SEQUENCE [LARGE SCALE GENOMIC DNA]</scope>
    <source>
        <strain evidence="6">DSM 14365 / CIP 107738 / JCM 11303 / AJ 13395 / SMP-2</strain>
    </source>
</reference>
<accession>D0LTL3</accession>
<dbReference type="InterPro" id="IPR001126">
    <property type="entry name" value="UmuC"/>
</dbReference>
<dbReference type="GO" id="GO:0006281">
    <property type="term" value="P:DNA repair"/>
    <property type="evidence" value="ECO:0007669"/>
    <property type="project" value="InterPro"/>
</dbReference>
<dbReference type="AlphaFoldDB" id="D0LTL3"/>
<dbReference type="PANTHER" id="PTHR35369">
    <property type="entry name" value="BLR3025 PROTEIN-RELATED"/>
    <property type="match status" value="1"/>
</dbReference>
<dbReference type="eggNOG" id="COG0389">
    <property type="taxonomic scope" value="Bacteria"/>
</dbReference>
<keyword evidence="2" id="KW-0227">DNA damage</keyword>
<dbReference type="KEGG" id="hoh:Hoch_3205"/>
<protein>
    <submittedName>
        <fullName evidence="5">Nucleotidyltransferase/DNA polymerase involved in DNA repair-like protein</fullName>
    </submittedName>
</protein>
<dbReference type="InterPro" id="IPR050356">
    <property type="entry name" value="SulA_CellDiv_inhibitor"/>
</dbReference>
<dbReference type="EMBL" id="CP001804">
    <property type="protein sequence ID" value="ACY15707.1"/>
    <property type="molecule type" value="Genomic_DNA"/>
</dbReference>
<dbReference type="PANTHER" id="PTHR35369:SF2">
    <property type="entry name" value="BLR3025 PROTEIN"/>
    <property type="match status" value="1"/>
</dbReference>
<feature type="domain" description="UmuC" evidence="4">
    <location>
        <begin position="7"/>
        <end position="148"/>
    </location>
</feature>
<evidence type="ECO:0000256" key="3">
    <source>
        <dbReference type="SAM" id="MobiDB-lite"/>
    </source>
</evidence>
<gene>
    <name evidence="5" type="ordered locus">Hoch_3205</name>
</gene>
<sequence>MDRTACVDLPAFPLQLLRQRHPEWAGHPVVIVDEDAPQGRILWADERARERRILPGQRYAHALSLAPDLHAGVIDEREIAAGVDAVCELLREFSPEIEPCADLPGVFWLDGAGLERLFRSLRKWARGIERALRERGYEVALAVGFTRFGSYAVARGRPRALSIFDDRASEHAAARDVALERLGVDPQLREHLRRLGVVTVGEFLHLPAGGILERFGAEAHRIHRLAAGESWDPLRPTPAPEPLEECVLFDDPERNTERLLYALEGALTPLLDRLAKDRCALTRLAVELTLDDAIQTRAQPRTRGRNRPSAHVEGRDAHDHPVRVDAIRPAEPTLELQTVMRLVRLRFEAEPPRAAVRELRLRVGAILATREQLELFAHAPRRDLRAANEALARLRAELGDHAVVKASLREGHLPEARYAWEPLRELRLPQPAPARAESDTRPLIRRIWARPRILPPQEHRFRDDGWLLGGVEQGPVVRVVGPYVISGGWWAGEVHREYHYAETRRGDLLWVFYDRRRRRWFHHGRVE</sequence>
<dbReference type="OrthoDB" id="5483409at2"/>
<dbReference type="Gene3D" id="3.30.70.270">
    <property type="match status" value="1"/>
</dbReference>
<evidence type="ECO:0000256" key="2">
    <source>
        <dbReference type="ARBA" id="ARBA00022763"/>
    </source>
</evidence>
<dbReference type="STRING" id="502025.Hoch_3205"/>
<evidence type="ECO:0000313" key="5">
    <source>
        <dbReference type="EMBL" id="ACY15707.1"/>
    </source>
</evidence>
<evidence type="ECO:0000256" key="1">
    <source>
        <dbReference type="ARBA" id="ARBA00010945"/>
    </source>
</evidence>
<dbReference type="GO" id="GO:0016740">
    <property type="term" value="F:transferase activity"/>
    <property type="evidence" value="ECO:0007669"/>
    <property type="project" value="UniProtKB-KW"/>
</dbReference>
<dbReference type="Gene3D" id="3.40.1170.60">
    <property type="match status" value="1"/>
</dbReference>
<evidence type="ECO:0000259" key="4">
    <source>
        <dbReference type="Pfam" id="PF00817"/>
    </source>
</evidence>
<feature type="region of interest" description="Disordered" evidence="3">
    <location>
        <begin position="297"/>
        <end position="319"/>
    </location>
</feature>
<dbReference type="Proteomes" id="UP000001880">
    <property type="component" value="Chromosome"/>
</dbReference>
<keyword evidence="5" id="KW-0808">Transferase</keyword>
<comment type="similarity">
    <text evidence="1">Belongs to the DNA polymerase type-Y family.</text>
</comment>
<dbReference type="SUPFAM" id="SSF56672">
    <property type="entry name" value="DNA/RNA polymerases"/>
    <property type="match status" value="1"/>
</dbReference>
<dbReference type="HOGENOM" id="CLU_556576_0_0_7"/>
<evidence type="ECO:0000313" key="6">
    <source>
        <dbReference type="Proteomes" id="UP000001880"/>
    </source>
</evidence>
<name>D0LTL3_HALO1</name>